<comment type="caution">
    <text evidence="4">The sequence shown here is derived from an EMBL/GenBank/DDBJ whole genome shotgun (WGS) entry which is preliminary data.</text>
</comment>
<dbReference type="Pfam" id="PF00498">
    <property type="entry name" value="FHA"/>
    <property type="match status" value="1"/>
</dbReference>
<dbReference type="InterPro" id="IPR050923">
    <property type="entry name" value="Cell_Proc_Reg/RNA_Proc"/>
</dbReference>
<dbReference type="EMBL" id="QFNY01000104">
    <property type="protein sequence ID" value="PZP00918.1"/>
    <property type="molecule type" value="Genomic_DNA"/>
</dbReference>
<evidence type="ECO:0000256" key="1">
    <source>
        <dbReference type="ARBA" id="ARBA00022553"/>
    </source>
</evidence>
<keyword evidence="2" id="KW-0812">Transmembrane</keyword>
<accession>A0A2W5B694</accession>
<dbReference type="PANTHER" id="PTHR23308">
    <property type="entry name" value="NUCLEAR INHIBITOR OF PROTEIN PHOSPHATASE-1"/>
    <property type="match status" value="1"/>
</dbReference>
<name>A0A2W5B694_9CORY</name>
<evidence type="ECO:0000313" key="5">
    <source>
        <dbReference type="Proteomes" id="UP000249451"/>
    </source>
</evidence>
<dbReference type="InterPro" id="IPR000253">
    <property type="entry name" value="FHA_dom"/>
</dbReference>
<dbReference type="InterPro" id="IPR008984">
    <property type="entry name" value="SMAD_FHA_dom_sf"/>
</dbReference>
<feature type="domain" description="FHA" evidence="3">
    <location>
        <begin position="99"/>
        <end position="148"/>
    </location>
</feature>
<dbReference type="AlphaFoldDB" id="A0A2W5B694"/>
<reference evidence="4 5" key="1">
    <citation type="submission" date="2017-11" db="EMBL/GenBank/DDBJ databases">
        <title>Infants hospitalized years apart are colonized by the same room-sourced microbial strains.</title>
        <authorList>
            <person name="Brooks B."/>
            <person name="Olm M.R."/>
            <person name="Firek B.A."/>
            <person name="Baker R."/>
            <person name="Thomas B.C."/>
            <person name="Morowitz M.J."/>
            <person name="Banfield J.F."/>
        </authorList>
    </citation>
    <scope>NUCLEOTIDE SEQUENCE [LARGE SCALE GENOMIC DNA]</scope>
    <source>
        <strain evidence="4">S2_012_000_R3_87</strain>
    </source>
</reference>
<dbReference type="SMART" id="SM00240">
    <property type="entry name" value="FHA"/>
    <property type="match status" value="1"/>
</dbReference>
<feature type="transmembrane region" description="Helical" evidence="2">
    <location>
        <begin position="6"/>
        <end position="25"/>
    </location>
</feature>
<organism evidence="4 5">
    <name type="scientific">Corynebacterium urealyticum</name>
    <dbReference type="NCBI Taxonomy" id="43771"/>
    <lineage>
        <taxon>Bacteria</taxon>
        <taxon>Bacillati</taxon>
        <taxon>Actinomycetota</taxon>
        <taxon>Actinomycetes</taxon>
        <taxon>Mycobacteriales</taxon>
        <taxon>Corynebacteriaceae</taxon>
        <taxon>Corynebacterium</taxon>
    </lineage>
</organism>
<evidence type="ECO:0000259" key="3">
    <source>
        <dbReference type="PROSITE" id="PS50006"/>
    </source>
</evidence>
<dbReference type="Gene3D" id="2.60.200.20">
    <property type="match status" value="1"/>
</dbReference>
<keyword evidence="1" id="KW-0597">Phosphoprotein</keyword>
<proteinExistence type="predicted"/>
<dbReference type="Proteomes" id="UP000249451">
    <property type="component" value="Unassembled WGS sequence"/>
</dbReference>
<dbReference type="PROSITE" id="PS50006">
    <property type="entry name" value="FHA_DOMAIN"/>
    <property type="match status" value="1"/>
</dbReference>
<evidence type="ECO:0000256" key="2">
    <source>
        <dbReference type="SAM" id="Phobius"/>
    </source>
</evidence>
<evidence type="ECO:0000313" key="4">
    <source>
        <dbReference type="EMBL" id="PZP00918.1"/>
    </source>
</evidence>
<keyword evidence="2" id="KW-0472">Membrane</keyword>
<dbReference type="SUPFAM" id="SSF49879">
    <property type="entry name" value="SMAD/FHA domain"/>
    <property type="match status" value="1"/>
</dbReference>
<sequence length="171" mass="18823">MHTTLLLVVKIGLLVLLWFFIWMTLRALRKDLNYAANPGAGARGGAPMGYAAPHAGLAGGTSSSGFRGTRHRTNPPKSLIITSGPLTGTTLNFQGYDEITIGRSSVSTLQLEDDFASGTHARLIRRGRDWFIEDQDSRNGTWLNGQRIDQPERLAEGMEVRIGQTQVRMEQ</sequence>
<gene>
    <name evidence="4" type="ORF">DI609_05420</name>
</gene>
<keyword evidence="2" id="KW-1133">Transmembrane helix</keyword>
<protein>
    <submittedName>
        <fullName evidence="4">FHA domain-containing protein</fullName>
    </submittedName>
</protein>